<dbReference type="InterPro" id="IPR039365">
    <property type="entry name" value="IS701-like"/>
</dbReference>
<dbReference type="EMBL" id="QVTE01000009">
    <property type="protein sequence ID" value="RFU70890.1"/>
    <property type="molecule type" value="Genomic_DNA"/>
</dbReference>
<accession>A0A372LSV1</accession>
<dbReference type="PANTHER" id="PTHR33627">
    <property type="entry name" value="TRANSPOSASE"/>
    <property type="match status" value="1"/>
</dbReference>
<evidence type="ECO:0000313" key="2">
    <source>
        <dbReference type="EMBL" id="RFU70890.1"/>
    </source>
</evidence>
<dbReference type="AlphaFoldDB" id="A0A372LSV1"/>
<evidence type="ECO:0000259" key="1">
    <source>
        <dbReference type="Pfam" id="PF13546"/>
    </source>
</evidence>
<feature type="domain" description="Transposase IS701-like DDE" evidence="1">
    <location>
        <begin position="29"/>
        <end position="233"/>
    </location>
</feature>
<dbReference type="InterPro" id="IPR012337">
    <property type="entry name" value="RNaseH-like_sf"/>
</dbReference>
<dbReference type="NCBIfam" id="NF033540">
    <property type="entry name" value="transpos_IS701"/>
    <property type="match status" value="1"/>
</dbReference>
<dbReference type="SUPFAM" id="SSF53098">
    <property type="entry name" value="Ribonuclease H-like"/>
    <property type="match status" value="1"/>
</dbReference>
<comment type="caution">
    <text evidence="2">The sequence shown here is derived from an EMBL/GenBank/DDBJ whole genome shotgun (WGS) entry which is preliminary data.</text>
</comment>
<dbReference type="Proteomes" id="UP000264541">
    <property type="component" value="Unassembled WGS sequence"/>
</dbReference>
<dbReference type="PANTHER" id="PTHR33627:SF1">
    <property type="entry name" value="TRANSPOSASE"/>
    <property type="match status" value="1"/>
</dbReference>
<evidence type="ECO:0000313" key="3">
    <source>
        <dbReference type="Proteomes" id="UP000264541"/>
    </source>
</evidence>
<organism evidence="2 3">
    <name type="scientific">Peribacillus saganii</name>
    <dbReference type="NCBI Taxonomy" id="2303992"/>
    <lineage>
        <taxon>Bacteria</taxon>
        <taxon>Bacillati</taxon>
        <taxon>Bacillota</taxon>
        <taxon>Bacilli</taxon>
        <taxon>Bacillales</taxon>
        <taxon>Bacillaceae</taxon>
        <taxon>Peribacillus</taxon>
    </lineage>
</organism>
<dbReference type="Pfam" id="PF13546">
    <property type="entry name" value="DDE_5"/>
    <property type="match status" value="1"/>
</dbReference>
<keyword evidence="3" id="KW-1185">Reference proteome</keyword>
<name>A0A372LSV1_9BACI</name>
<reference evidence="2 3" key="1">
    <citation type="submission" date="2018-08" db="EMBL/GenBank/DDBJ databases">
        <title>Bacillus chawlae sp. nov., Bacillus glennii sp. nov., and Bacillus saganii sp. nov. Isolated from the Vehicle Assembly Building at Kennedy Space Center where the Viking Spacecraft were Assembled.</title>
        <authorList>
            <person name="Seuylemezian A."/>
            <person name="Vaishampayan P."/>
        </authorList>
    </citation>
    <scope>NUCLEOTIDE SEQUENCE [LARGE SCALE GENOMIC DNA]</scope>
    <source>
        <strain evidence="2 3">V47-23a</strain>
    </source>
</reference>
<sequence>MSKAMVSFYSAIVKFIVSLGLCLSKPQLNHLVSMMHGIILSEGRKTISQIRNHSGKDRDLSCMTRFLKESPWCANRVQRRRMNHLMSTIRRARIKRGDERHIIFLIIDDSGCHKNRSTKTMEALDFHFSHTEGKSVWSHCLVTAHVVAEGYSFAWDFRPYFRKSYCEESGHPFKSKNELAWEMVHAFPAADDEQVYVLMDSWYTSKKLVDACNSKGFHVIGAVKSNRKICPAGIQIPMSEFGNRYIQNTDLHSVTVKDKGRFRVYSYEGSISDIKNAKVLLSWDKKFNPDKTPFCILCTDTALDVVTILEYYHVRWEIETGYRYFKELLGFDQYQMLSFKAIERYWVIQYLTQNFLEVQRSEWSKGSPLSLGDTVRRIRSEMLGQLVVYVYQEGLANTPLKQVLRTLKLIA</sequence>
<proteinExistence type="predicted"/>
<protein>
    <submittedName>
        <fullName evidence="2">IS701 family transposase</fullName>
    </submittedName>
</protein>
<dbReference type="InterPro" id="IPR038721">
    <property type="entry name" value="IS701-like_DDE_dom"/>
</dbReference>
<gene>
    <name evidence="2" type="ORF">D0469_04460</name>
</gene>